<dbReference type="RefSeq" id="WP_121144606.1">
    <property type="nucleotide sequence ID" value="NZ_RBWY01000001.1"/>
</dbReference>
<name>A0A495RLP3_9GAMM</name>
<sequence>MIKHFYANRSGVTSIEFAIVIVPFLLVLLFLIELCRFIALSAVFDLSVAEAGRLVSRQRLNNETYLSLFNKKIHDSNSTFMWLFFDEVTKNDINIHITYCENLSDISANLCNNDSSKKIAIYNINYLGANSIFAVGLKYFSGTELSSSLVYVQEH</sequence>
<dbReference type="EMBL" id="RBWY01000001">
    <property type="protein sequence ID" value="RKS87728.1"/>
    <property type="molecule type" value="Genomic_DNA"/>
</dbReference>
<reference evidence="3 4" key="1">
    <citation type="submission" date="2018-10" db="EMBL/GenBank/DDBJ databases">
        <title>Genomic Encyclopedia of Type Strains, Phase IV (KMG-IV): sequencing the most valuable type-strain genomes for metagenomic binning, comparative biology and taxonomic classification.</title>
        <authorList>
            <person name="Goeker M."/>
        </authorList>
    </citation>
    <scope>NUCLEOTIDE SEQUENCE [LARGE SCALE GENOMIC DNA]</scope>
    <source>
        <strain evidence="3 4">DSM 22228</strain>
    </source>
</reference>
<evidence type="ECO:0000259" key="2">
    <source>
        <dbReference type="Pfam" id="PF07811"/>
    </source>
</evidence>
<evidence type="ECO:0000313" key="4">
    <source>
        <dbReference type="Proteomes" id="UP000278542"/>
    </source>
</evidence>
<dbReference type="Proteomes" id="UP000278542">
    <property type="component" value="Unassembled WGS sequence"/>
</dbReference>
<dbReference type="InterPro" id="IPR012495">
    <property type="entry name" value="TadE-like_dom"/>
</dbReference>
<evidence type="ECO:0000313" key="3">
    <source>
        <dbReference type="EMBL" id="RKS87728.1"/>
    </source>
</evidence>
<keyword evidence="1" id="KW-1133">Transmembrane helix</keyword>
<proteinExistence type="predicted"/>
<comment type="caution">
    <text evidence="3">The sequence shown here is derived from an EMBL/GenBank/DDBJ whole genome shotgun (WGS) entry which is preliminary data.</text>
</comment>
<keyword evidence="4" id="KW-1185">Reference proteome</keyword>
<dbReference type="OrthoDB" id="6555614at2"/>
<dbReference type="Pfam" id="PF07811">
    <property type="entry name" value="TadE"/>
    <property type="match status" value="1"/>
</dbReference>
<feature type="transmembrane region" description="Helical" evidence="1">
    <location>
        <begin position="12"/>
        <end position="32"/>
    </location>
</feature>
<protein>
    <submittedName>
        <fullName evidence="3">Tight adherence protein E</fullName>
    </submittedName>
</protein>
<keyword evidence="1" id="KW-0812">Transmembrane</keyword>
<keyword evidence="1" id="KW-0472">Membrane</keyword>
<accession>A0A495RLP3</accession>
<evidence type="ECO:0000256" key="1">
    <source>
        <dbReference type="SAM" id="Phobius"/>
    </source>
</evidence>
<organism evidence="3 4">
    <name type="scientific">Orbus hercynius</name>
    <dbReference type="NCBI Taxonomy" id="593135"/>
    <lineage>
        <taxon>Bacteria</taxon>
        <taxon>Pseudomonadati</taxon>
        <taxon>Pseudomonadota</taxon>
        <taxon>Gammaproteobacteria</taxon>
        <taxon>Orbales</taxon>
        <taxon>Orbaceae</taxon>
        <taxon>Orbus</taxon>
    </lineage>
</organism>
<feature type="domain" description="TadE-like" evidence="2">
    <location>
        <begin position="11"/>
        <end position="53"/>
    </location>
</feature>
<dbReference type="AlphaFoldDB" id="A0A495RLP3"/>
<gene>
    <name evidence="3" type="ORF">DES39_0969</name>
</gene>